<feature type="transmembrane region" description="Helical" evidence="1">
    <location>
        <begin position="215"/>
        <end position="237"/>
    </location>
</feature>
<feature type="transmembrane region" description="Helical" evidence="1">
    <location>
        <begin position="409"/>
        <end position="429"/>
    </location>
</feature>
<protein>
    <recommendedName>
        <fullName evidence="4">Dolichyl-phosphate-mannose-protein mannosyltransferase</fullName>
    </recommendedName>
</protein>
<feature type="transmembrane region" description="Helical" evidence="1">
    <location>
        <begin position="354"/>
        <end position="374"/>
    </location>
</feature>
<feature type="transmembrane region" description="Helical" evidence="1">
    <location>
        <begin position="178"/>
        <end position="194"/>
    </location>
</feature>
<dbReference type="AlphaFoldDB" id="A0A4R1QLZ3"/>
<keyword evidence="1" id="KW-0812">Transmembrane</keyword>
<keyword evidence="1" id="KW-0472">Membrane</keyword>
<evidence type="ECO:0000313" key="2">
    <source>
        <dbReference type="EMBL" id="TCL54729.1"/>
    </source>
</evidence>
<organism evidence="2 3">
    <name type="scientific">Allofournierella massiliensis</name>
    <dbReference type="NCBI Taxonomy" id="1650663"/>
    <lineage>
        <taxon>Bacteria</taxon>
        <taxon>Bacillati</taxon>
        <taxon>Bacillota</taxon>
        <taxon>Clostridia</taxon>
        <taxon>Eubacteriales</taxon>
        <taxon>Oscillospiraceae</taxon>
        <taxon>Allofournierella</taxon>
    </lineage>
</organism>
<dbReference type="STRING" id="1650663.GCA_001486665_00768"/>
<feature type="transmembrane region" description="Helical" evidence="1">
    <location>
        <begin position="131"/>
        <end position="150"/>
    </location>
</feature>
<proteinExistence type="predicted"/>
<accession>A0A4R1QLZ3</accession>
<dbReference type="EMBL" id="SLUM01000020">
    <property type="protein sequence ID" value="TCL54729.1"/>
    <property type="molecule type" value="Genomic_DNA"/>
</dbReference>
<sequence>MAQNDTTPQQKRRLVLLSLGLALAFGVLSLFASPSSWPHDDWDISLVLSGCFDPSGQINFVNILLGFLIKGLGLVSTTVNWYFWLRWVFTVLAFAAFTYTAFLFLPAGLALTVDGLFKFLFWQVCMVETNFTRNAGLWAAAALALLALYTWKRAGRWAFRGGLLFWCMGYLWRPKAALLVAPFALVLILYSLLCRMKTLTDWKAALSGVVKNRRGIMALVGCVLITAVAQGAQLAFWCQPEWAAFKSFSDDRSSFVDYSTGGWEKNQRALESAGFTENDYWCMEHQSFADPEFFDADRMNRLADLRAEKPAPAEFVSGQVIPFLVKLPFQVKSFLGFCLVGGILFLLGDWRRRVAILCTGAGSLMICLGLLWMGNLPERVMEAVFAAALFTAVLLGIRKHRGIRLRRGGIVAGAAVFLLCSAVSVARVADRLAMPRVNTIENGTTGVQSVDIAATDEEHVYVWNIYSAYNRVQQAYGLTALPERDFFSHNTILGGYHEQSPYMKKSRAAMGIHNPMRALVENENVLLADDYEPERILRYVQQHYEPEAALSSAKDLGDFWALKITPPMQSEERKPIEWEMQPLQNAPTSRSGWYTTRGKAKGLPSDGALWLRASRADGKNRCYRLVRGENGEFTAGLYLDWAEPQELTFTLLWQQDGKIMESERLV</sequence>
<evidence type="ECO:0000256" key="1">
    <source>
        <dbReference type="SAM" id="Phobius"/>
    </source>
</evidence>
<gene>
    <name evidence="2" type="ORF">EDD77_12061</name>
</gene>
<feature type="transmembrane region" description="Helical" evidence="1">
    <location>
        <begin position="157"/>
        <end position="172"/>
    </location>
</feature>
<feature type="transmembrane region" description="Helical" evidence="1">
    <location>
        <begin position="380"/>
        <end position="397"/>
    </location>
</feature>
<feature type="transmembrane region" description="Helical" evidence="1">
    <location>
        <begin position="329"/>
        <end position="347"/>
    </location>
</feature>
<feature type="transmembrane region" description="Helical" evidence="1">
    <location>
        <begin position="56"/>
        <end position="75"/>
    </location>
</feature>
<evidence type="ECO:0000313" key="3">
    <source>
        <dbReference type="Proteomes" id="UP000295184"/>
    </source>
</evidence>
<dbReference type="Proteomes" id="UP000295184">
    <property type="component" value="Unassembled WGS sequence"/>
</dbReference>
<reference evidence="2 3" key="1">
    <citation type="submission" date="2019-03" db="EMBL/GenBank/DDBJ databases">
        <title>Genomic Encyclopedia of Type Strains, Phase IV (KMG-IV): sequencing the most valuable type-strain genomes for metagenomic binning, comparative biology and taxonomic classification.</title>
        <authorList>
            <person name="Goeker M."/>
        </authorList>
    </citation>
    <scope>NUCLEOTIDE SEQUENCE [LARGE SCALE GENOMIC DNA]</scope>
    <source>
        <strain evidence="2 3">DSM 100451</strain>
    </source>
</reference>
<dbReference type="RefSeq" id="WP_058963258.1">
    <property type="nucleotide sequence ID" value="NZ_CABKVM010000013.1"/>
</dbReference>
<keyword evidence="1" id="KW-1133">Transmembrane helix</keyword>
<comment type="caution">
    <text evidence="2">The sequence shown here is derived from an EMBL/GenBank/DDBJ whole genome shotgun (WGS) entry which is preliminary data.</text>
</comment>
<dbReference type="OrthoDB" id="1995137at2"/>
<name>A0A4R1QLZ3_9FIRM</name>
<evidence type="ECO:0008006" key="4">
    <source>
        <dbReference type="Google" id="ProtNLM"/>
    </source>
</evidence>
<feature type="transmembrane region" description="Helical" evidence="1">
    <location>
        <begin position="87"/>
        <end position="111"/>
    </location>
</feature>